<protein>
    <submittedName>
        <fullName evidence="1">Uncharacterized protein</fullName>
    </submittedName>
</protein>
<comment type="caution">
    <text evidence="1">The sequence shown here is derived from an EMBL/GenBank/DDBJ whole genome shotgun (WGS) entry which is preliminary data.</text>
</comment>
<dbReference type="EMBL" id="JAIZAY010000005">
    <property type="protein sequence ID" value="KAJ8041448.1"/>
    <property type="molecule type" value="Genomic_DNA"/>
</dbReference>
<dbReference type="AlphaFoldDB" id="A0A9Q1C8Y2"/>
<evidence type="ECO:0000313" key="2">
    <source>
        <dbReference type="Proteomes" id="UP001152320"/>
    </source>
</evidence>
<dbReference type="PANTHER" id="PTHR47331:SF1">
    <property type="entry name" value="GAG-LIKE PROTEIN"/>
    <property type="match status" value="1"/>
</dbReference>
<organism evidence="1 2">
    <name type="scientific">Holothuria leucospilota</name>
    <name type="common">Black long sea cucumber</name>
    <name type="synonym">Mertensiothuria leucospilota</name>
    <dbReference type="NCBI Taxonomy" id="206669"/>
    <lineage>
        <taxon>Eukaryota</taxon>
        <taxon>Metazoa</taxon>
        <taxon>Echinodermata</taxon>
        <taxon>Eleutherozoa</taxon>
        <taxon>Echinozoa</taxon>
        <taxon>Holothuroidea</taxon>
        <taxon>Aspidochirotacea</taxon>
        <taxon>Aspidochirotida</taxon>
        <taxon>Holothuriidae</taxon>
        <taxon>Holothuria</taxon>
    </lineage>
</organism>
<dbReference type="Proteomes" id="UP001152320">
    <property type="component" value="Chromosome 5"/>
</dbReference>
<proteinExistence type="predicted"/>
<keyword evidence="2" id="KW-1185">Reference proteome</keyword>
<reference evidence="1" key="1">
    <citation type="submission" date="2021-10" db="EMBL/GenBank/DDBJ databases">
        <title>Tropical sea cucumber genome reveals ecological adaptation and Cuvierian tubules defense mechanism.</title>
        <authorList>
            <person name="Chen T."/>
        </authorList>
    </citation>
    <scope>NUCLEOTIDE SEQUENCE</scope>
    <source>
        <strain evidence="1">Nanhai2018</strain>
        <tissue evidence="1">Muscle</tissue>
    </source>
</reference>
<name>A0A9Q1C8Y2_HOLLE</name>
<sequence length="400" mass="44973">MLVTFLSDLAAEVNDPVYGFCKKDKGYDKSKSTSATFAMSTQPVDGQDSNIHAGHKSSPYARPESPCILCGQTHRLWHCVNFKRLSPKDRLDIVIKNNLCHNCLLSTHQTSKCGKKSVCSVKGCGKKHTMYIHIDDETNVSTGQTDITYMNDFVGKDVYMPVVVVTVNDTERVLALLDPGSSNSFCSERLSRNLGIKADALSRGQTLANLDQDIWFGGPNFLRGYKGNWSQVKCSNELVADDPESPCEGGMSIKEVRKAKILLIKHVQQQHFSDEIARLLTGASVAKSSPLRLLIPFIDRGWFAQGRGKINRVRVSGVHVILLSLFPFFVVHRFFEWSAIDILHYRKHSCLRVFLAAHHSVQDFTEFLLNDGFLLSILLFYTFQVDQFSLQEILEKTNSF</sequence>
<gene>
    <name evidence="1" type="ORF">HOLleu_12262</name>
</gene>
<dbReference type="PANTHER" id="PTHR47331">
    <property type="entry name" value="PHD-TYPE DOMAIN-CONTAINING PROTEIN"/>
    <property type="match status" value="1"/>
</dbReference>
<accession>A0A9Q1C8Y2</accession>
<evidence type="ECO:0000313" key="1">
    <source>
        <dbReference type="EMBL" id="KAJ8041448.1"/>
    </source>
</evidence>
<dbReference type="OrthoDB" id="7444419at2759"/>